<dbReference type="RefSeq" id="WP_265169179.1">
    <property type="nucleotide sequence ID" value="NZ_AP023081.1"/>
</dbReference>
<keyword evidence="2" id="KW-1185">Reference proteome</keyword>
<evidence type="ECO:0000313" key="1">
    <source>
        <dbReference type="EMBL" id="BCD89687.1"/>
    </source>
</evidence>
<organism evidence="1 2">
    <name type="scientific">Pseudomonas solani</name>
    <dbReference type="NCBI Taxonomy" id="2731552"/>
    <lineage>
        <taxon>Bacteria</taxon>
        <taxon>Pseudomonadati</taxon>
        <taxon>Pseudomonadota</taxon>
        <taxon>Gammaproteobacteria</taxon>
        <taxon>Pseudomonadales</taxon>
        <taxon>Pseudomonadaceae</taxon>
        <taxon>Pseudomonas</taxon>
    </lineage>
</organism>
<gene>
    <name evidence="1" type="ORF">PSm6_60940</name>
</gene>
<protein>
    <recommendedName>
        <fullName evidence="3">Holin</fullName>
    </recommendedName>
</protein>
<evidence type="ECO:0000313" key="2">
    <source>
        <dbReference type="Proteomes" id="UP001064896"/>
    </source>
</evidence>
<dbReference type="EMBL" id="AP023081">
    <property type="protein sequence ID" value="BCD89687.1"/>
    <property type="molecule type" value="Genomic_DNA"/>
</dbReference>
<dbReference type="Pfam" id="PF25612">
    <property type="entry name" value="DUF7940"/>
    <property type="match status" value="1"/>
</dbReference>
<dbReference type="Proteomes" id="UP001064896">
    <property type="component" value="Chromosome"/>
</dbReference>
<reference evidence="1" key="1">
    <citation type="submission" date="2020-05" db="EMBL/GenBank/DDBJ databases">
        <title>Complete genome sequence of Pseudomonas sp. Sm006.</title>
        <authorList>
            <person name="Takeuchi K."/>
            <person name="Someya N."/>
        </authorList>
    </citation>
    <scope>NUCLEOTIDE SEQUENCE</scope>
    <source>
        <strain evidence="1">Sm006</strain>
    </source>
</reference>
<accession>A0ABN6C421</accession>
<name>A0ABN6C421_9PSED</name>
<dbReference type="InterPro" id="IPR057700">
    <property type="entry name" value="DUF7940"/>
</dbReference>
<evidence type="ECO:0008006" key="3">
    <source>
        <dbReference type="Google" id="ProtNLM"/>
    </source>
</evidence>
<proteinExistence type="predicted"/>
<sequence>MKLVPYWRNAWKLVSVQLIALITVLGGLREASEYLQQLLPPELYLKVNAGLAVCALLARLIHQPKVTK</sequence>